<comment type="caution">
    <text evidence="2">The sequence shown here is derived from an EMBL/GenBank/DDBJ whole genome shotgun (WGS) entry which is preliminary data.</text>
</comment>
<sequence length="310" mass="33650">MGTSSDQFRLRAQHATGDTDLTDPSWEVIAHDGTVIASGLAPVNDLYKDHETTGEYTIFQSSNCHNVIVGADEFPTIATTRTYSLYDGAAQLADSTVKGTCDFAEVACLSEGSLIATPAGERPVETLEVGDLVRTLDAADQRIIWKSQSHIKFGPDSKHLAPIHISKGALGFGYPHDDLLVSPDHLILVTGWKIELHFGADEAFVPAKYLVNGTTIKQRHELTSVTYHHILLENHEVMFANGLECESLFPDTQTLSALPSKAKLNLLKLGYISGSSQKAYPEIPEYVAQACFGTQHGTADQNKSAKRLAA</sequence>
<name>A0A6P0CC58_9RHOB</name>
<dbReference type="SUPFAM" id="SSF51294">
    <property type="entry name" value="Hedgehog/intein (Hint) domain"/>
    <property type="match status" value="1"/>
</dbReference>
<protein>
    <recommendedName>
        <fullName evidence="1">Hedgehog/Intein (Hint) domain-containing protein</fullName>
    </recommendedName>
</protein>
<dbReference type="RefSeq" id="WP_164354735.1">
    <property type="nucleotide sequence ID" value="NZ_JAABNT010000010.1"/>
</dbReference>
<accession>A0A6P0CC58</accession>
<organism evidence="2 3">
    <name type="scientific">Sulfitobacter sediminilitoris</name>
    <dbReference type="NCBI Taxonomy" id="2698830"/>
    <lineage>
        <taxon>Bacteria</taxon>
        <taxon>Pseudomonadati</taxon>
        <taxon>Pseudomonadota</taxon>
        <taxon>Alphaproteobacteria</taxon>
        <taxon>Rhodobacterales</taxon>
        <taxon>Roseobacteraceae</taxon>
        <taxon>Sulfitobacter</taxon>
    </lineage>
</organism>
<proteinExistence type="predicted"/>
<reference evidence="2 3" key="1">
    <citation type="submission" date="2020-01" db="EMBL/GenBank/DDBJ databases">
        <title>Sulfitobacter sediminilitoris sp. nov., isolated from a tidal flat.</title>
        <authorList>
            <person name="Park S."/>
            <person name="Yoon J.-H."/>
        </authorList>
    </citation>
    <scope>NUCLEOTIDE SEQUENCE [LARGE SCALE GENOMIC DNA]</scope>
    <source>
        <strain evidence="2 3">JBTF-M27</strain>
    </source>
</reference>
<evidence type="ECO:0000259" key="1">
    <source>
        <dbReference type="Pfam" id="PF13403"/>
    </source>
</evidence>
<dbReference type="AlphaFoldDB" id="A0A6P0CC58"/>
<evidence type="ECO:0000313" key="2">
    <source>
        <dbReference type="EMBL" id="NEK23811.1"/>
    </source>
</evidence>
<feature type="domain" description="Hedgehog/Intein (Hint)" evidence="1">
    <location>
        <begin position="108"/>
        <end position="251"/>
    </location>
</feature>
<dbReference type="InterPro" id="IPR028992">
    <property type="entry name" value="Hedgehog/Intein_dom"/>
</dbReference>
<dbReference type="InterPro" id="IPR036844">
    <property type="entry name" value="Hint_dom_sf"/>
</dbReference>
<dbReference type="Pfam" id="PF13403">
    <property type="entry name" value="Hint_2"/>
    <property type="match status" value="1"/>
</dbReference>
<dbReference type="Gene3D" id="2.170.16.10">
    <property type="entry name" value="Hedgehog/Intein (Hint) domain"/>
    <property type="match status" value="1"/>
</dbReference>
<dbReference type="EMBL" id="JAABNT010000010">
    <property type="protein sequence ID" value="NEK23811.1"/>
    <property type="molecule type" value="Genomic_DNA"/>
</dbReference>
<dbReference type="Proteomes" id="UP000468591">
    <property type="component" value="Unassembled WGS sequence"/>
</dbReference>
<evidence type="ECO:0000313" key="3">
    <source>
        <dbReference type="Proteomes" id="UP000468591"/>
    </source>
</evidence>
<keyword evidence="3" id="KW-1185">Reference proteome</keyword>
<gene>
    <name evidence="2" type="ORF">GV827_15545</name>
</gene>